<dbReference type="PANTHER" id="PTHR30471:SF3">
    <property type="entry name" value="UPF0758 PROTEIN YEES-RELATED"/>
    <property type="match status" value="1"/>
</dbReference>
<proteinExistence type="inferred from homology"/>
<evidence type="ECO:0000256" key="4">
    <source>
        <dbReference type="ARBA" id="ARBA00022833"/>
    </source>
</evidence>
<protein>
    <submittedName>
        <fullName evidence="8">DNA repair protein RadC</fullName>
    </submittedName>
</protein>
<evidence type="ECO:0000256" key="6">
    <source>
        <dbReference type="RuleBase" id="RU003797"/>
    </source>
</evidence>
<dbReference type="GO" id="GO:0046872">
    <property type="term" value="F:metal ion binding"/>
    <property type="evidence" value="ECO:0007669"/>
    <property type="project" value="UniProtKB-KW"/>
</dbReference>
<name>A0A0W0XY04_9GAMM</name>
<evidence type="ECO:0000256" key="3">
    <source>
        <dbReference type="ARBA" id="ARBA00022801"/>
    </source>
</evidence>
<keyword evidence="1" id="KW-0645">Protease</keyword>
<gene>
    <name evidence="8" type="primary">radC</name>
    <name evidence="8" type="ORF">Lqui_1924</name>
</gene>
<keyword evidence="3" id="KW-0378">Hydrolase</keyword>
<evidence type="ECO:0000256" key="2">
    <source>
        <dbReference type="ARBA" id="ARBA00022723"/>
    </source>
</evidence>
<evidence type="ECO:0000256" key="5">
    <source>
        <dbReference type="ARBA" id="ARBA00023049"/>
    </source>
</evidence>
<dbReference type="EMBL" id="LNYS01000010">
    <property type="protein sequence ID" value="KTD49713.1"/>
    <property type="molecule type" value="Genomic_DNA"/>
</dbReference>
<evidence type="ECO:0000259" key="7">
    <source>
        <dbReference type="PROSITE" id="PS50249"/>
    </source>
</evidence>
<dbReference type="Pfam" id="PF04002">
    <property type="entry name" value="RadC"/>
    <property type="match status" value="1"/>
</dbReference>
<evidence type="ECO:0000313" key="9">
    <source>
        <dbReference type="Proteomes" id="UP000054618"/>
    </source>
</evidence>
<keyword evidence="2" id="KW-0479">Metal-binding</keyword>
<dbReference type="Gene3D" id="3.40.140.10">
    <property type="entry name" value="Cytidine Deaminase, domain 2"/>
    <property type="match status" value="1"/>
</dbReference>
<dbReference type="InterPro" id="IPR025657">
    <property type="entry name" value="RadC_JAB"/>
</dbReference>
<dbReference type="SUPFAM" id="SSF47781">
    <property type="entry name" value="RuvA domain 2-like"/>
    <property type="match status" value="1"/>
</dbReference>
<dbReference type="Pfam" id="PF20582">
    <property type="entry name" value="UPF0758_N"/>
    <property type="match status" value="1"/>
</dbReference>
<dbReference type="InterPro" id="IPR046778">
    <property type="entry name" value="UPF0758_N"/>
</dbReference>
<dbReference type="RefSeq" id="WP_058508022.1">
    <property type="nucleotide sequence ID" value="NZ_CAAAIK010000021.1"/>
</dbReference>
<dbReference type="NCBIfam" id="TIGR00608">
    <property type="entry name" value="radc"/>
    <property type="match status" value="1"/>
</dbReference>
<organism evidence="8 9">
    <name type="scientific">Legionella quinlivanii</name>
    <dbReference type="NCBI Taxonomy" id="45073"/>
    <lineage>
        <taxon>Bacteria</taxon>
        <taxon>Pseudomonadati</taxon>
        <taxon>Pseudomonadota</taxon>
        <taxon>Gammaproteobacteria</taxon>
        <taxon>Legionellales</taxon>
        <taxon>Legionellaceae</taxon>
        <taxon>Legionella</taxon>
    </lineage>
</organism>
<dbReference type="PROSITE" id="PS01302">
    <property type="entry name" value="UPF0758"/>
    <property type="match status" value="1"/>
</dbReference>
<dbReference type="InterPro" id="IPR037518">
    <property type="entry name" value="MPN"/>
</dbReference>
<dbReference type="CDD" id="cd08071">
    <property type="entry name" value="MPN_DUF2466"/>
    <property type="match status" value="1"/>
</dbReference>
<feature type="domain" description="MPN" evidence="7">
    <location>
        <begin position="102"/>
        <end position="224"/>
    </location>
</feature>
<reference evidence="8 9" key="1">
    <citation type="submission" date="2015-11" db="EMBL/GenBank/DDBJ databases">
        <title>Genomic analysis of 38 Legionella species identifies large and diverse effector repertoires.</title>
        <authorList>
            <person name="Burstein D."/>
            <person name="Amaro F."/>
            <person name="Zusman T."/>
            <person name="Lifshitz Z."/>
            <person name="Cohen O."/>
            <person name="Gilbert J.A."/>
            <person name="Pupko T."/>
            <person name="Shuman H.A."/>
            <person name="Segal G."/>
        </authorList>
    </citation>
    <scope>NUCLEOTIDE SEQUENCE [LARGE SCALE GENOMIC DNA]</scope>
    <source>
        <strain evidence="8 9">CDC#1442-AUS-E</strain>
    </source>
</reference>
<evidence type="ECO:0000256" key="1">
    <source>
        <dbReference type="ARBA" id="ARBA00022670"/>
    </source>
</evidence>
<comment type="caution">
    <text evidence="8">The sequence shown here is derived from an EMBL/GenBank/DDBJ whole genome shotgun (WGS) entry which is preliminary data.</text>
</comment>
<dbReference type="InterPro" id="IPR001405">
    <property type="entry name" value="UPF0758"/>
</dbReference>
<evidence type="ECO:0000313" key="8">
    <source>
        <dbReference type="EMBL" id="KTD49713.1"/>
    </source>
</evidence>
<sequence length="227" mass="25647">MTNLFNAQSLDLREKLATIGAEKLSDTELLAIFISSGNGKRSCLQLAQDLLKTFGDLRAILNADIQGFKCIPGLGQVKYLQLQAAREICLRSEFITLKKDQQLGNTEQTYRYIKRQLRDKKNEIFAVLFLDSQYRVICYEELFRGTINAATVHPRPLVERALKLNAAAVIIAHNHPSGLCEASQQDYRVTECLSQALKLIDVQLLDHLVIGDNEVFSILEQRKQACH</sequence>
<dbReference type="GO" id="GO:0008237">
    <property type="term" value="F:metallopeptidase activity"/>
    <property type="evidence" value="ECO:0007669"/>
    <property type="project" value="UniProtKB-KW"/>
</dbReference>
<dbReference type="InterPro" id="IPR010994">
    <property type="entry name" value="RuvA_2-like"/>
</dbReference>
<dbReference type="AlphaFoldDB" id="A0A0W0XY04"/>
<dbReference type="PATRIC" id="fig|45073.5.peg.2029"/>
<dbReference type="InterPro" id="IPR020891">
    <property type="entry name" value="UPF0758_CS"/>
</dbReference>
<dbReference type="Gene3D" id="1.10.150.20">
    <property type="entry name" value="5' to 3' exonuclease, C-terminal subdomain"/>
    <property type="match status" value="1"/>
</dbReference>
<dbReference type="PROSITE" id="PS50249">
    <property type="entry name" value="MPN"/>
    <property type="match status" value="1"/>
</dbReference>
<dbReference type="GO" id="GO:0006508">
    <property type="term" value="P:proteolysis"/>
    <property type="evidence" value="ECO:0007669"/>
    <property type="project" value="UniProtKB-KW"/>
</dbReference>
<keyword evidence="9" id="KW-1185">Reference proteome</keyword>
<dbReference type="Proteomes" id="UP000054618">
    <property type="component" value="Unassembled WGS sequence"/>
</dbReference>
<comment type="similarity">
    <text evidence="6">Belongs to the UPF0758 family.</text>
</comment>
<keyword evidence="5" id="KW-0482">Metalloprotease</keyword>
<dbReference type="NCBIfam" id="NF000642">
    <property type="entry name" value="PRK00024.1"/>
    <property type="match status" value="1"/>
</dbReference>
<dbReference type="PANTHER" id="PTHR30471">
    <property type="entry name" value="DNA REPAIR PROTEIN RADC"/>
    <property type="match status" value="1"/>
</dbReference>
<accession>A0A0W0XY04</accession>
<dbReference type="OrthoDB" id="9804482at2"/>
<dbReference type="STRING" id="45073.Lqui_1924"/>
<keyword evidence="4" id="KW-0862">Zinc</keyword>